<dbReference type="Proteomes" id="UP000789525">
    <property type="component" value="Unassembled WGS sequence"/>
</dbReference>
<evidence type="ECO:0000313" key="1">
    <source>
        <dbReference type="EMBL" id="CAG8468523.1"/>
    </source>
</evidence>
<evidence type="ECO:0000313" key="2">
    <source>
        <dbReference type="Proteomes" id="UP000789525"/>
    </source>
</evidence>
<proteinExistence type="predicted"/>
<keyword evidence="2" id="KW-1185">Reference proteome</keyword>
<gene>
    <name evidence="1" type="ORF">ACOLOM_LOCUS1486</name>
</gene>
<comment type="caution">
    <text evidence="1">The sequence shown here is derived from an EMBL/GenBank/DDBJ whole genome shotgun (WGS) entry which is preliminary data.</text>
</comment>
<organism evidence="1 2">
    <name type="scientific">Acaulospora colombiana</name>
    <dbReference type="NCBI Taxonomy" id="27376"/>
    <lineage>
        <taxon>Eukaryota</taxon>
        <taxon>Fungi</taxon>
        <taxon>Fungi incertae sedis</taxon>
        <taxon>Mucoromycota</taxon>
        <taxon>Glomeromycotina</taxon>
        <taxon>Glomeromycetes</taxon>
        <taxon>Diversisporales</taxon>
        <taxon>Acaulosporaceae</taxon>
        <taxon>Acaulospora</taxon>
    </lineage>
</organism>
<accession>A0ACA9KFD3</accession>
<dbReference type="EMBL" id="CAJVPT010001767">
    <property type="protein sequence ID" value="CAG8468523.1"/>
    <property type="molecule type" value="Genomic_DNA"/>
</dbReference>
<sequence length="643" mass="73462">MKKLHYHTTVDPSVVTKPRSPYWTSLTDVAKWKPDDEFNVAKVNLKERPLFQNDDTPQNEIDKRECEVVVCHDMAGGYHEDFFDIGYSVQYWQYVDIFIYFSHHRLTVPPSQWTNAAHRNGVKVLGTFITEWQRDMLENELWVRGPHSSVPLYDNENVNREIVSTFFADKMVDNVKQDNPDEGSIISRIIKFPKNITVLMNNLFADKGLAVAHYITPRLSPGVKNFYTNFDRGCGYKFFIEGKEVLEQEWAHLSHQSIQPSSVKSVLKILSSEDDRLHYNHETSKDVNWELTFDQAYNGGTSVLVKGTDQGQTTFALIPLFDLNIAISSQNHTRARITYLPKDYDFMVGLYVRVGINRKGKDDASDDDKIVINFSDTNLASQDQNEFSIVSIEDDEVHPTKGIVSQKFQKFETSIVSTENDWITAEISIPPDTFSSSKTDLPVELFIQELGVLVVRQSFPIRHEEQSPTSEPKETEPPSPSVILYVGELSVSTSPHYIFNSEVQNVFWNNRTLRIEHMEFKGLLRISGTVEWELGIQVTDNSIRNSLSDVDKVNSFGYYYIYVATHSSQKRGPEVGELTFLGVSDVNMFVIAGYDVPVSKIEKDTVLSVWVQGVRETDGKCERPEKWKKCEIALSSYVVHGIL</sequence>
<name>A0ACA9KFD3_9GLOM</name>
<protein>
    <submittedName>
        <fullName evidence="1">5301_t:CDS:1</fullName>
    </submittedName>
</protein>
<reference evidence="1" key="1">
    <citation type="submission" date="2021-06" db="EMBL/GenBank/DDBJ databases">
        <authorList>
            <person name="Kallberg Y."/>
            <person name="Tangrot J."/>
            <person name="Rosling A."/>
        </authorList>
    </citation>
    <scope>NUCLEOTIDE SEQUENCE</scope>
    <source>
        <strain evidence="1">CL356</strain>
    </source>
</reference>